<dbReference type="Proteomes" id="UP000468943">
    <property type="component" value="Unassembled WGS sequence"/>
</dbReference>
<evidence type="ECO:0000313" key="2">
    <source>
        <dbReference type="Proteomes" id="UP000468943"/>
    </source>
</evidence>
<proteinExistence type="predicted"/>
<sequence length="106" mass="11396">MASVTSAESGRLGTLPLGYYSCSEPGDAGGQAWIDLPDKHFTIGNGSTYHTDAGSGTYLLTGKRVIFTRGPMKGVRFERSGKVTLRWIDEDGKPGRVRCVRQASSV</sequence>
<evidence type="ECO:0008006" key="3">
    <source>
        <dbReference type="Google" id="ProtNLM"/>
    </source>
</evidence>
<keyword evidence="2" id="KW-1185">Reference proteome</keyword>
<reference evidence="1 2" key="1">
    <citation type="submission" date="2019-12" db="EMBL/GenBank/DDBJ databases">
        <title>Genomic-based taxomic classification of the family Erythrobacteraceae.</title>
        <authorList>
            <person name="Xu L."/>
        </authorList>
    </citation>
    <scope>NUCLEOTIDE SEQUENCE [LARGE SCALE GENOMIC DNA]</scope>
    <source>
        <strain evidence="1 2">JCM 17802</strain>
    </source>
</reference>
<dbReference type="OrthoDB" id="7509105at2"/>
<dbReference type="EMBL" id="WTYS01000001">
    <property type="protein sequence ID" value="MXO57143.1"/>
    <property type="molecule type" value="Genomic_DNA"/>
</dbReference>
<organism evidence="1 2">
    <name type="scientific">Pontixanthobacter gangjinensis</name>
    <dbReference type="NCBI Taxonomy" id="1028742"/>
    <lineage>
        <taxon>Bacteria</taxon>
        <taxon>Pseudomonadati</taxon>
        <taxon>Pseudomonadota</taxon>
        <taxon>Alphaproteobacteria</taxon>
        <taxon>Sphingomonadales</taxon>
        <taxon>Erythrobacteraceae</taxon>
        <taxon>Pontixanthobacter</taxon>
    </lineage>
</organism>
<comment type="caution">
    <text evidence="1">The sequence shown here is derived from an EMBL/GenBank/DDBJ whole genome shotgun (WGS) entry which is preliminary data.</text>
</comment>
<accession>A0A6I4SN20</accession>
<name>A0A6I4SN20_9SPHN</name>
<evidence type="ECO:0000313" key="1">
    <source>
        <dbReference type="EMBL" id="MXO57143.1"/>
    </source>
</evidence>
<dbReference type="AlphaFoldDB" id="A0A6I4SN20"/>
<gene>
    <name evidence="1" type="ORF">GRI36_09630</name>
</gene>
<protein>
    <recommendedName>
        <fullName evidence="3">Elongation factor P</fullName>
    </recommendedName>
</protein>